<reference evidence="3" key="1">
    <citation type="submission" date="2012-11" db="EMBL/GenBank/DDBJ databases">
        <authorList>
            <person name="Becker E.A."/>
            <person name="Seitzer P."/>
            <person name="Tritt A."/>
            <person name="Larsen D."/>
            <person name="Yao A."/>
            <person name="Wu D."/>
            <person name="Darling A."/>
            <person name="Eisen J.A."/>
            <person name="Facciotti M.T."/>
        </authorList>
    </citation>
    <scope>NUCLEOTIDE SEQUENCE [LARGE SCALE GENOMIC DNA]</scope>
    <source>
        <strain evidence="3">ATCC 29605 / DSM 3757 / JCM 8879 / NBRC 14742 / NCIMB 2012 / VKM B-1768 / DS2</strain>
    </source>
</reference>
<sequence length="38" mass="4009">MAAKQPRLGLQHPTVVPTNFTPADEAAEDADEASDEDA</sequence>
<name>A0A384KPH3_HALVD</name>
<feature type="region of interest" description="Disordered" evidence="1">
    <location>
        <begin position="1"/>
        <end position="38"/>
    </location>
</feature>
<organism evidence="2 3">
    <name type="scientific">Haloferax volcanii (strain ATCC 29605 / DSM 3757 / JCM 8879 / NBRC 14742 / NCIMB 2012 / VKM B-1768 / DS2)</name>
    <name type="common">Halobacterium volcanii</name>
    <dbReference type="NCBI Taxonomy" id="309800"/>
    <lineage>
        <taxon>Archaea</taxon>
        <taxon>Methanobacteriati</taxon>
        <taxon>Methanobacteriota</taxon>
        <taxon>Stenosarchaea group</taxon>
        <taxon>Halobacteria</taxon>
        <taxon>Halobacteriales</taxon>
        <taxon>Haloferacaceae</taxon>
        <taxon>Haloferax</taxon>
    </lineage>
</organism>
<dbReference type="AlphaFoldDB" id="A0A384KPH3"/>
<accession>A0A384KPH3</accession>
<dbReference type="Proteomes" id="UP000011532">
    <property type="component" value="Unassembled WGS sequence"/>
</dbReference>
<dbReference type="EMBL" id="AOHU01000097">
    <property type="protein sequence ID" value="ELY26409.1"/>
    <property type="molecule type" value="Genomic_DNA"/>
</dbReference>
<reference evidence="2 3" key="2">
    <citation type="journal article" date="2014" name="PLoS Genet.">
        <title>Phylogenetically driven sequencing of extremely halophilic archaea reveals strategies for static and dynamic osmo-response.</title>
        <authorList>
            <person name="Becker E.A."/>
            <person name="Seitzer P.M."/>
            <person name="Tritt A."/>
            <person name="Larsen D."/>
            <person name="Krusor M."/>
            <person name="Yao A.I."/>
            <person name="Wu D."/>
            <person name="Madern D."/>
            <person name="Eisen J.A."/>
            <person name="Darling A.E."/>
            <person name="Facciotti M.T."/>
        </authorList>
    </citation>
    <scope>NUCLEOTIDE SEQUENCE [LARGE SCALE GENOMIC DNA]</scope>
    <source>
        <strain evidence="3">ATCC 29605 / DSM 3757 / JCM 8879 / NBRC 14742 / NCIMB 2012 / VKM B-1768 / DS2</strain>
    </source>
</reference>
<comment type="caution">
    <text evidence="2">The sequence shown here is derived from an EMBL/GenBank/DDBJ whole genome shotgun (WGS) entry which is preliminary data.</text>
</comment>
<protein>
    <submittedName>
        <fullName evidence="2">Uncharacterized protein</fullName>
    </submittedName>
</protein>
<evidence type="ECO:0000256" key="1">
    <source>
        <dbReference type="SAM" id="MobiDB-lite"/>
    </source>
</evidence>
<evidence type="ECO:0000313" key="3">
    <source>
        <dbReference type="Proteomes" id="UP000011532"/>
    </source>
</evidence>
<feature type="compositionally biased region" description="Acidic residues" evidence="1">
    <location>
        <begin position="25"/>
        <end position="38"/>
    </location>
</feature>
<evidence type="ECO:0000313" key="2">
    <source>
        <dbReference type="EMBL" id="ELY26409.1"/>
    </source>
</evidence>
<gene>
    <name evidence="2" type="ORF">C498_15093</name>
</gene>
<proteinExistence type="predicted"/>